<protein>
    <submittedName>
        <fullName evidence="2">Candidate secreted effector</fullName>
    </submittedName>
</protein>
<dbReference type="Proteomes" id="UP000887563">
    <property type="component" value="Unplaced"/>
</dbReference>
<reference evidence="2" key="1">
    <citation type="submission" date="2022-11" db="UniProtKB">
        <authorList>
            <consortium name="WormBaseParasite"/>
        </authorList>
    </citation>
    <scope>IDENTIFICATION</scope>
</reference>
<keyword evidence="1" id="KW-1185">Reference proteome</keyword>
<name>A0A914MHK5_MELIC</name>
<dbReference type="WBParaSite" id="Minc3s01909g27121">
    <property type="protein sequence ID" value="Minc3s01909g27121"/>
    <property type="gene ID" value="Minc3s01909g27121"/>
</dbReference>
<sequence length="53" mass="5987">MDGSIIVPKKMMKTRKRKMTLATKFLDCMRSKSKTINHGKASNCCTNKPTPDN</sequence>
<evidence type="ECO:0000313" key="1">
    <source>
        <dbReference type="Proteomes" id="UP000887563"/>
    </source>
</evidence>
<proteinExistence type="predicted"/>
<accession>A0A914MHK5</accession>
<dbReference type="AlphaFoldDB" id="A0A914MHK5"/>
<evidence type="ECO:0000313" key="2">
    <source>
        <dbReference type="WBParaSite" id="Minc3s01909g27121"/>
    </source>
</evidence>
<organism evidence="1 2">
    <name type="scientific">Meloidogyne incognita</name>
    <name type="common">Southern root-knot nematode worm</name>
    <name type="synonym">Oxyuris incognita</name>
    <dbReference type="NCBI Taxonomy" id="6306"/>
    <lineage>
        <taxon>Eukaryota</taxon>
        <taxon>Metazoa</taxon>
        <taxon>Ecdysozoa</taxon>
        <taxon>Nematoda</taxon>
        <taxon>Chromadorea</taxon>
        <taxon>Rhabditida</taxon>
        <taxon>Tylenchina</taxon>
        <taxon>Tylenchomorpha</taxon>
        <taxon>Tylenchoidea</taxon>
        <taxon>Meloidogynidae</taxon>
        <taxon>Meloidogyninae</taxon>
        <taxon>Meloidogyne</taxon>
        <taxon>Meloidogyne incognita group</taxon>
    </lineage>
</organism>